<feature type="compositionally biased region" description="Pro residues" evidence="6">
    <location>
        <begin position="512"/>
        <end position="526"/>
    </location>
</feature>
<evidence type="ECO:0000313" key="11">
    <source>
        <dbReference type="Proteomes" id="UP000694569"/>
    </source>
</evidence>
<feature type="region of interest" description="Disordered" evidence="6">
    <location>
        <begin position="387"/>
        <end position="693"/>
    </location>
</feature>
<dbReference type="SMART" id="SM00282">
    <property type="entry name" value="LamG"/>
    <property type="match status" value="1"/>
</dbReference>
<evidence type="ECO:0000256" key="1">
    <source>
        <dbReference type="ARBA" id="ARBA00004498"/>
    </source>
</evidence>
<feature type="signal peptide" evidence="7">
    <location>
        <begin position="1"/>
        <end position="20"/>
    </location>
</feature>
<evidence type="ECO:0000313" key="10">
    <source>
        <dbReference type="Ensembl" id="ENSLLEP00000012653.1"/>
    </source>
</evidence>
<name>A0A8C5MGE3_9ANUR</name>
<evidence type="ECO:0000256" key="4">
    <source>
        <dbReference type="ARBA" id="ARBA00022729"/>
    </source>
</evidence>
<feature type="compositionally biased region" description="Pro residues" evidence="6">
    <location>
        <begin position="658"/>
        <end position="667"/>
    </location>
</feature>
<evidence type="ECO:0000259" key="8">
    <source>
        <dbReference type="SMART" id="SM00210"/>
    </source>
</evidence>
<proteinExistence type="predicted"/>
<accession>A0A8C5MGE3</accession>
<feature type="compositionally biased region" description="Gly residues" evidence="6">
    <location>
        <begin position="571"/>
        <end position="581"/>
    </location>
</feature>
<feature type="domain" description="Laminin G" evidence="9">
    <location>
        <begin position="164"/>
        <end position="302"/>
    </location>
</feature>
<dbReference type="PANTHER" id="PTHR24023">
    <property type="entry name" value="COLLAGEN ALPHA"/>
    <property type="match status" value="1"/>
</dbReference>
<dbReference type="InterPro" id="IPR008160">
    <property type="entry name" value="Collagen"/>
</dbReference>
<dbReference type="SMART" id="SM00210">
    <property type="entry name" value="TSPN"/>
    <property type="match status" value="1"/>
</dbReference>
<dbReference type="GeneTree" id="ENSGT00980000198702"/>
<feature type="domain" description="Thrombospondin-like N-terminal" evidence="8">
    <location>
        <begin position="115"/>
        <end position="303"/>
    </location>
</feature>
<evidence type="ECO:0000256" key="6">
    <source>
        <dbReference type="SAM" id="MobiDB-lite"/>
    </source>
</evidence>
<dbReference type="GO" id="GO:0031012">
    <property type="term" value="C:extracellular matrix"/>
    <property type="evidence" value="ECO:0007669"/>
    <property type="project" value="TreeGrafter"/>
</dbReference>
<dbReference type="OrthoDB" id="10060752at2759"/>
<dbReference type="InterPro" id="IPR048287">
    <property type="entry name" value="TSPN-like_N"/>
</dbReference>
<keyword evidence="11" id="KW-1185">Reference proteome</keyword>
<dbReference type="Proteomes" id="UP000694569">
    <property type="component" value="Unplaced"/>
</dbReference>
<comment type="subcellular location">
    <subcellularLocation>
        <location evidence="1">Secreted</location>
        <location evidence="1">Extracellular space</location>
        <location evidence="1">Extracellular matrix</location>
    </subcellularLocation>
</comment>
<dbReference type="Pfam" id="PF01391">
    <property type="entry name" value="Collagen"/>
    <property type="match status" value="1"/>
</dbReference>
<evidence type="ECO:0000256" key="3">
    <source>
        <dbReference type="ARBA" id="ARBA00022530"/>
    </source>
</evidence>
<dbReference type="PANTHER" id="PTHR24023:SF1082">
    <property type="entry name" value="COLLAGEN TRIPLE HELIX REPEAT"/>
    <property type="match status" value="1"/>
</dbReference>
<dbReference type="InterPro" id="IPR050149">
    <property type="entry name" value="Collagen_superfamily"/>
</dbReference>
<feature type="chain" id="PRO_5034993160" description="Laminin G domain-containing protein" evidence="7">
    <location>
        <begin position="21"/>
        <end position="733"/>
    </location>
</feature>
<keyword evidence="4 7" id="KW-0732">Signal</keyword>
<dbReference type="SUPFAM" id="SSF49899">
    <property type="entry name" value="Concanavalin A-like lectins/glucanases"/>
    <property type="match status" value="1"/>
</dbReference>
<dbReference type="AlphaFoldDB" id="A0A8C5MGE3"/>
<feature type="compositionally biased region" description="Basic and acidic residues" evidence="6">
    <location>
        <begin position="387"/>
        <end position="398"/>
    </location>
</feature>
<organism evidence="10 11">
    <name type="scientific">Leptobrachium leishanense</name>
    <name type="common">Leishan spiny toad</name>
    <dbReference type="NCBI Taxonomy" id="445787"/>
    <lineage>
        <taxon>Eukaryota</taxon>
        <taxon>Metazoa</taxon>
        <taxon>Chordata</taxon>
        <taxon>Craniata</taxon>
        <taxon>Vertebrata</taxon>
        <taxon>Euteleostomi</taxon>
        <taxon>Amphibia</taxon>
        <taxon>Batrachia</taxon>
        <taxon>Anura</taxon>
        <taxon>Pelobatoidea</taxon>
        <taxon>Megophryidae</taxon>
        <taxon>Leptobrachium</taxon>
    </lineage>
</organism>
<keyword evidence="5" id="KW-0677">Repeat</keyword>
<keyword evidence="2" id="KW-0964">Secreted</keyword>
<dbReference type="FunFam" id="2.60.120.200:FF:000039">
    <property type="entry name" value="Collagen XV alpha 1 chain"/>
    <property type="match status" value="1"/>
</dbReference>
<dbReference type="InterPro" id="IPR013320">
    <property type="entry name" value="ConA-like_dom_sf"/>
</dbReference>
<reference evidence="10" key="1">
    <citation type="submission" date="2025-08" db="UniProtKB">
        <authorList>
            <consortium name="Ensembl"/>
        </authorList>
    </citation>
    <scope>IDENTIFICATION</scope>
</reference>
<feature type="compositionally biased region" description="Gly residues" evidence="6">
    <location>
        <begin position="623"/>
        <end position="632"/>
    </location>
</feature>
<dbReference type="Ensembl" id="ENSLLET00000013144.1">
    <property type="protein sequence ID" value="ENSLLEP00000012653.1"/>
    <property type="gene ID" value="ENSLLEG00000007940.1"/>
</dbReference>
<keyword evidence="3" id="KW-0272">Extracellular matrix</keyword>
<dbReference type="InterPro" id="IPR001791">
    <property type="entry name" value="Laminin_G"/>
</dbReference>
<evidence type="ECO:0000256" key="2">
    <source>
        <dbReference type="ARBA" id="ARBA00022525"/>
    </source>
</evidence>
<evidence type="ECO:0000256" key="7">
    <source>
        <dbReference type="SAM" id="SignalP"/>
    </source>
</evidence>
<reference evidence="10" key="2">
    <citation type="submission" date="2025-09" db="UniProtKB">
        <authorList>
            <consortium name="Ensembl"/>
        </authorList>
    </citation>
    <scope>IDENTIFICATION</scope>
</reference>
<feature type="region of interest" description="Disordered" evidence="6">
    <location>
        <begin position="299"/>
        <end position="325"/>
    </location>
</feature>
<evidence type="ECO:0000256" key="5">
    <source>
        <dbReference type="ARBA" id="ARBA00022737"/>
    </source>
</evidence>
<protein>
    <recommendedName>
        <fullName evidence="12">Laminin G domain-containing protein</fullName>
    </recommendedName>
</protein>
<dbReference type="Gene3D" id="2.60.120.200">
    <property type="match status" value="1"/>
</dbReference>
<dbReference type="GO" id="GO:0005615">
    <property type="term" value="C:extracellular space"/>
    <property type="evidence" value="ECO:0007669"/>
    <property type="project" value="TreeGrafter"/>
</dbReference>
<feature type="compositionally biased region" description="Pro residues" evidence="6">
    <location>
        <begin position="555"/>
        <end position="567"/>
    </location>
</feature>
<evidence type="ECO:0000259" key="9">
    <source>
        <dbReference type="SMART" id="SM00282"/>
    </source>
</evidence>
<sequence length="733" mass="76712">MMNWTLWGFIIIIGCGNVQGQWWRDWWGSTKTTMAPTETLPTTTLQDITSKDFTTEKTTEALPTSGTPTVRSEIPVSYSTYTETPEQQITKNITGSLTIRKKKKYKKPERGSRGHLDLLELIGVPLPPSVSFTTGYEGFPAYSFGPDANIGRLTRTFIPQPFFREFAIIATVKPNSDHGGVLFAITDAFQKTIYLGLRLSSVEDGTQRIIMYYTEPGTHISKESASFKVPVMTNKWNRFTMNVVGNEIVLYMDCEEYHRVPFQRSKEALTFEASSGIFVGNAGATGMESFTGSMQQLALKPNPRAAEDQCEDDDPYASGEGSGEENINEQIGLSATQMIPLTQPPPKAITGPVKAPPTVSSTVEEIDFSGYSQITEKTSRPNFAEKYEESNGKEDITQDSKVTPNFGHMQAKPDSTKEPELFTRGIEQIGEKGQKGEVGEQGAVGPPGKPGSKDDEGPPGPPGSPGVDGRKGDPGVPGKNGIPGERGIHGLQGKVGSKGEKGDTGIGIQGPPGLPGPPGPPGPASPASPRKETMGEDAEGSASGDGGGSGQTCLPGPPGPIGPPGAPGPTGKPGTGAGIEGPPGTDGEVGKPGKPGPPGLPGATGLDGMVGIPGEKGSKGEQGLQGLGGPKGDTGAMGPRGAPGAEGKQGLQGIGGPPGLPGPPGPPGSGYGFGFEDMEGSGDERPPKTAGVLGSQGVKVHTEITFFFPNGKNIVLWKICRYYYQGYSEKGEN</sequence>
<evidence type="ECO:0008006" key="12">
    <source>
        <dbReference type="Google" id="ProtNLM"/>
    </source>
</evidence>
<feature type="compositionally biased region" description="Basic and acidic residues" evidence="6">
    <location>
        <begin position="429"/>
        <end position="438"/>
    </location>
</feature>